<evidence type="ECO:0000256" key="4">
    <source>
        <dbReference type="ARBA" id="ARBA00023125"/>
    </source>
</evidence>
<keyword evidence="5 6" id="KW-0804">Transcription</keyword>
<dbReference type="InterPro" id="IPR029072">
    <property type="entry name" value="YebC-like"/>
</dbReference>
<feature type="domain" description="TACO1/YebC-like second and third" evidence="7">
    <location>
        <begin position="79"/>
        <end position="237"/>
    </location>
</feature>
<dbReference type="InterPro" id="IPR026564">
    <property type="entry name" value="Transcrip_reg_TACO1-like_dom3"/>
</dbReference>
<dbReference type="Pfam" id="PF01709">
    <property type="entry name" value="Transcrip_reg"/>
    <property type="match status" value="1"/>
</dbReference>
<feature type="domain" description="TACO1/YebC-like N-terminal" evidence="8">
    <location>
        <begin position="3"/>
        <end position="73"/>
    </location>
</feature>
<dbReference type="Gene3D" id="1.10.10.200">
    <property type="match status" value="1"/>
</dbReference>
<dbReference type="PANTHER" id="PTHR12532">
    <property type="entry name" value="TRANSLATIONAL ACTIVATOR OF CYTOCHROME C OXIDASE 1"/>
    <property type="match status" value="1"/>
</dbReference>
<dbReference type="PANTHER" id="PTHR12532:SF0">
    <property type="entry name" value="TRANSLATIONAL ACTIVATOR OF CYTOCHROME C OXIDASE 1"/>
    <property type="match status" value="1"/>
</dbReference>
<dbReference type="NCBIfam" id="NF001030">
    <property type="entry name" value="PRK00110.1"/>
    <property type="match status" value="1"/>
</dbReference>
<evidence type="ECO:0000256" key="3">
    <source>
        <dbReference type="ARBA" id="ARBA00023015"/>
    </source>
</evidence>
<dbReference type="NCBIfam" id="TIGR01033">
    <property type="entry name" value="YebC/PmpR family DNA-binding transcriptional regulator"/>
    <property type="match status" value="1"/>
</dbReference>
<dbReference type="GO" id="GO:0003677">
    <property type="term" value="F:DNA binding"/>
    <property type="evidence" value="ECO:0007669"/>
    <property type="project" value="UniProtKB-UniRule"/>
</dbReference>
<dbReference type="NCBIfam" id="NF009044">
    <property type="entry name" value="PRK12378.1"/>
    <property type="match status" value="1"/>
</dbReference>
<dbReference type="Gene3D" id="3.30.70.980">
    <property type="match status" value="2"/>
</dbReference>
<evidence type="ECO:0000256" key="2">
    <source>
        <dbReference type="ARBA" id="ARBA00022490"/>
    </source>
</evidence>
<dbReference type="InterPro" id="IPR002876">
    <property type="entry name" value="Transcrip_reg_TACO1-like"/>
</dbReference>
<comment type="caution">
    <text evidence="9">The sequence shown here is derived from an EMBL/GenBank/DDBJ whole genome shotgun (WGS) entry which is preliminary data.</text>
</comment>
<name>A0A3D9IVR9_9BACL</name>
<keyword evidence="10" id="KW-1185">Reference proteome</keyword>
<dbReference type="GO" id="GO:0006355">
    <property type="term" value="P:regulation of DNA-templated transcription"/>
    <property type="evidence" value="ECO:0007669"/>
    <property type="project" value="UniProtKB-UniRule"/>
</dbReference>
<evidence type="ECO:0000256" key="6">
    <source>
        <dbReference type="HAMAP-Rule" id="MF_00693"/>
    </source>
</evidence>
<dbReference type="SUPFAM" id="SSF75625">
    <property type="entry name" value="YebC-like"/>
    <property type="match status" value="1"/>
</dbReference>
<keyword evidence="3 6" id="KW-0805">Transcription regulation</keyword>
<evidence type="ECO:0000259" key="8">
    <source>
        <dbReference type="Pfam" id="PF20772"/>
    </source>
</evidence>
<keyword evidence="4 6" id="KW-0238">DNA-binding</keyword>
<dbReference type="HAMAP" id="MF_00693">
    <property type="entry name" value="Transcrip_reg_TACO1"/>
    <property type="match status" value="1"/>
</dbReference>
<dbReference type="GO" id="GO:0005829">
    <property type="term" value="C:cytosol"/>
    <property type="evidence" value="ECO:0007669"/>
    <property type="project" value="TreeGrafter"/>
</dbReference>
<dbReference type="InterPro" id="IPR049083">
    <property type="entry name" value="TACO1_YebC_N"/>
</dbReference>
<accession>A0A3D9IVR9</accession>
<keyword evidence="2 6" id="KW-0963">Cytoplasm</keyword>
<evidence type="ECO:0000313" key="10">
    <source>
        <dbReference type="Proteomes" id="UP000256869"/>
    </source>
</evidence>
<proteinExistence type="inferred from homology"/>
<comment type="subcellular location">
    <subcellularLocation>
        <location evidence="6">Cytoplasm</location>
    </subcellularLocation>
</comment>
<dbReference type="AlphaFoldDB" id="A0A3D9IVR9"/>
<dbReference type="OrthoDB" id="9781053at2"/>
<dbReference type="Proteomes" id="UP000256869">
    <property type="component" value="Unassembled WGS sequence"/>
</dbReference>
<reference evidence="9 10" key="1">
    <citation type="submission" date="2018-07" db="EMBL/GenBank/DDBJ databases">
        <title>Genomic Encyclopedia of Type Strains, Phase III (KMG-III): the genomes of soil and plant-associated and newly described type strains.</title>
        <authorList>
            <person name="Whitman W."/>
        </authorList>
    </citation>
    <scope>NUCLEOTIDE SEQUENCE [LARGE SCALE GENOMIC DNA]</scope>
    <source>
        <strain evidence="9 10">CECT 8236</strain>
    </source>
</reference>
<gene>
    <name evidence="9" type="ORF">DFP95_10197</name>
</gene>
<organism evidence="9 10">
    <name type="scientific">Cohnella lupini</name>
    <dbReference type="NCBI Taxonomy" id="1294267"/>
    <lineage>
        <taxon>Bacteria</taxon>
        <taxon>Bacillati</taxon>
        <taxon>Bacillota</taxon>
        <taxon>Bacilli</taxon>
        <taxon>Bacillales</taxon>
        <taxon>Paenibacillaceae</taxon>
        <taxon>Cohnella</taxon>
    </lineage>
</organism>
<comment type="similarity">
    <text evidence="1 6">Belongs to the TACO1 family.</text>
</comment>
<sequence length="248" mass="27351">MPKFKLFAGRKGKADQAKNNRFVKLGREIYVQARRGGTNPEANYGLKTAIANARAIQMPAENIDRAIKKASGGADSVDYEEVLYEGYGPGGVAIMVKCLTDNRNRTAADVRSIFGKRGGNLGESGCVAYMFDQKGLLVITRDEDDGLDEDSFMMEALEAGAQDVVSEEESFEILTAPEDFDAVKNKLEAAGYKFETSGVRWLPQNTVAADGENADKLLRMMDAFEDNDDVQDVYHNFEISDDEMSRLD</sequence>
<evidence type="ECO:0000256" key="5">
    <source>
        <dbReference type="ARBA" id="ARBA00023163"/>
    </source>
</evidence>
<protein>
    <recommendedName>
        <fullName evidence="6">Probable transcriptional regulatory protein DFP95_10197</fullName>
    </recommendedName>
</protein>
<evidence type="ECO:0000313" key="9">
    <source>
        <dbReference type="EMBL" id="RED65609.1"/>
    </source>
</evidence>
<dbReference type="RefSeq" id="WP_115990604.1">
    <property type="nucleotide sequence ID" value="NZ_QRDY01000001.1"/>
</dbReference>
<dbReference type="EMBL" id="QRDY01000001">
    <property type="protein sequence ID" value="RED65609.1"/>
    <property type="molecule type" value="Genomic_DNA"/>
</dbReference>
<dbReference type="InterPro" id="IPR017856">
    <property type="entry name" value="Integrase-like_N"/>
</dbReference>
<dbReference type="InterPro" id="IPR048300">
    <property type="entry name" value="TACO1_YebC-like_2nd/3rd_dom"/>
</dbReference>
<dbReference type="Pfam" id="PF20772">
    <property type="entry name" value="TACO1_YebC_N"/>
    <property type="match status" value="1"/>
</dbReference>
<evidence type="ECO:0000256" key="1">
    <source>
        <dbReference type="ARBA" id="ARBA00008724"/>
    </source>
</evidence>
<evidence type="ECO:0000259" key="7">
    <source>
        <dbReference type="Pfam" id="PF01709"/>
    </source>
</evidence>
<dbReference type="FunFam" id="3.30.70.980:FF:000002">
    <property type="entry name" value="Probable transcriptional regulatory protein YebC"/>
    <property type="match status" value="1"/>
</dbReference>